<comment type="cofactor">
    <cofactor evidence="8">
        <name>FAD</name>
        <dbReference type="ChEBI" id="CHEBI:57692"/>
    </cofactor>
    <text evidence="8">Binds 1 FAD per subunit.</text>
</comment>
<dbReference type="KEGG" id="tgr:Tgr7_1070"/>
<dbReference type="OrthoDB" id="9800167at2"/>
<feature type="binding site" evidence="8">
    <location>
        <position position="274"/>
    </location>
    <ligand>
        <name>NAD(+)</name>
        <dbReference type="ChEBI" id="CHEBI:57540"/>
    </ligand>
</feature>
<dbReference type="PROSITE" id="PS00076">
    <property type="entry name" value="PYRIDINE_REDOX_1"/>
    <property type="match status" value="1"/>
</dbReference>
<evidence type="ECO:0000256" key="5">
    <source>
        <dbReference type="ARBA" id="ARBA00023002"/>
    </source>
</evidence>
<feature type="domain" description="FAD/NAD(P)-binding" evidence="12">
    <location>
        <begin position="13"/>
        <end position="329"/>
    </location>
</feature>
<feature type="domain" description="Pyridine nucleotide-disulphide oxidoreductase dimerisation" evidence="11">
    <location>
        <begin position="351"/>
        <end position="451"/>
    </location>
</feature>
<dbReference type="InterPro" id="IPR004099">
    <property type="entry name" value="Pyr_nucl-diS_OxRdtase_dimer"/>
</dbReference>
<dbReference type="PRINTS" id="PR00368">
    <property type="entry name" value="FADPNR"/>
</dbReference>
<feature type="binding site" evidence="8">
    <location>
        <position position="59"/>
    </location>
    <ligand>
        <name>FAD</name>
        <dbReference type="ChEBI" id="CHEBI:57692"/>
    </ligand>
</feature>
<proteinExistence type="inferred from homology"/>
<evidence type="ECO:0000256" key="10">
    <source>
        <dbReference type="RuleBase" id="RU003691"/>
    </source>
</evidence>
<evidence type="ECO:0000259" key="11">
    <source>
        <dbReference type="Pfam" id="PF02852"/>
    </source>
</evidence>
<evidence type="ECO:0000256" key="2">
    <source>
        <dbReference type="ARBA" id="ARBA00022630"/>
    </source>
</evidence>
<keyword evidence="8" id="KW-0520">NAD</keyword>
<feature type="binding site" evidence="8">
    <location>
        <position position="207"/>
    </location>
    <ligand>
        <name>NAD(+)</name>
        <dbReference type="ChEBI" id="CHEBI:57540"/>
    </ligand>
</feature>
<dbReference type="Proteomes" id="UP000002383">
    <property type="component" value="Chromosome"/>
</dbReference>
<dbReference type="GO" id="GO:0016668">
    <property type="term" value="F:oxidoreductase activity, acting on a sulfur group of donors, NAD(P) as acceptor"/>
    <property type="evidence" value="ECO:0007669"/>
    <property type="project" value="InterPro"/>
</dbReference>
<dbReference type="PRINTS" id="PR00411">
    <property type="entry name" value="PNDRDTASEI"/>
</dbReference>
<dbReference type="PANTHER" id="PTHR43014">
    <property type="entry name" value="MERCURIC REDUCTASE"/>
    <property type="match status" value="1"/>
</dbReference>
<gene>
    <name evidence="13" type="ordered locus">Tgr7_1070</name>
</gene>
<evidence type="ECO:0000256" key="4">
    <source>
        <dbReference type="ARBA" id="ARBA00022857"/>
    </source>
</evidence>
<evidence type="ECO:0000313" key="13">
    <source>
        <dbReference type="EMBL" id="ACL72157.1"/>
    </source>
</evidence>
<dbReference type="Pfam" id="PF02852">
    <property type="entry name" value="Pyr_redox_dim"/>
    <property type="match status" value="1"/>
</dbReference>
<feature type="disulfide bond" description="Redox-active" evidence="9">
    <location>
        <begin position="50"/>
        <end position="55"/>
    </location>
</feature>
<dbReference type="eggNOG" id="COG1249">
    <property type="taxonomic scope" value="Bacteria"/>
</dbReference>
<evidence type="ECO:0000256" key="9">
    <source>
        <dbReference type="PIRSR" id="PIRSR000350-4"/>
    </source>
</evidence>
<dbReference type="AlphaFoldDB" id="B8GPJ0"/>
<dbReference type="InterPro" id="IPR012999">
    <property type="entry name" value="Pyr_OxRdtase_I_AS"/>
</dbReference>
<accession>B8GPJ0</accession>
<evidence type="ECO:0000256" key="3">
    <source>
        <dbReference type="ARBA" id="ARBA00022827"/>
    </source>
</evidence>
<sequence length="482" mass="52009">MIPMSPRQQDNPELVIIGGGVGGLVTASVAGQLGVRTTLIERGPKLGGDCLHTGCVPSKTLIHSAKVASLMRRAGEFGLPAADPRVDLGAVMDRVRSVIDSIQAHDDPERFRGYGVEVIFGQARFTAPRDLMVEGRRITGRRFVIATGSRPAIPAIPGLDEAGCLTSDSLWTQRSLPRRLAVLGGGPIGLELGQALARLGSRVTILEAAARLLPGEDPDTGEALKAILDREGLEIRLGAQVTGVSCLDAVKRLDYVQDACSRTLEVDAILVATGRRPNVEDLGLEAAGVDFGARGIRVDRRLRSSAKHIYACGDCCDTPYPFTHAAEYEAGIVITNAVFRLPRKADYRVLPRVIYCDPELARVGLNEREAREQGLEVEVLRFPFSQVDRALAEGETAGEAKLLVRKGRLVGAALLGPRAGELIHELALAMQAKIPVSRIAATIHAYPTLAQIHRRAVNTAYSPRLFGPATRRLVRWIQRLIP</sequence>
<evidence type="ECO:0000256" key="7">
    <source>
        <dbReference type="ARBA" id="ARBA00023284"/>
    </source>
</evidence>
<dbReference type="PANTHER" id="PTHR43014:SF2">
    <property type="entry name" value="MERCURIC REDUCTASE"/>
    <property type="match status" value="1"/>
</dbReference>
<keyword evidence="4" id="KW-0521">NADP</keyword>
<dbReference type="STRING" id="396588.Tgr7_1070"/>
<keyword evidence="3 8" id="KW-0274">FAD</keyword>
<dbReference type="InterPro" id="IPR023753">
    <property type="entry name" value="FAD/NAD-binding_dom"/>
</dbReference>
<organism evidence="13 14">
    <name type="scientific">Thioalkalivibrio sulfidiphilus (strain HL-EbGR7)</name>
    <dbReference type="NCBI Taxonomy" id="396588"/>
    <lineage>
        <taxon>Bacteria</taxon>
        <taxon>Pseudomonadati</taxon>
        <taxon>Pseudomonadota</taxon>
        <taxon>Gammaproteobacteria</taxon>
        <taxon>Chromatiales</taxon>
        <taxon>Ectothiorhodospiraceae</taxon>
        <taxon>Thioalkalivibrio</taxon>
    </lineage>
</organism>
<dbReference type="GO" id="GO:0050660">
    <property type="term" value="F:flavin adenine dinucleotide binding"/>
    <property type="evidence" value="ECO:0007669"/>
    <property type="project" value="TreeGrafter"/>
</dbReference>
<reference evidence="13 14" key="1">
    <citation type="journal article" date="2011" name="Stand. Genomic Sci.">
        <title>Complete genome sequence of 'Thioalkalivibrio sulfidophilus' HL-EbGr7.</title>
        <authorList>
            <person name="Muyzer G."/>
            <person name="Sorokin D.Y."/>
            <person name="Mavromatis K."/>
            <person name="Lapidus A."/>
            <person name="Clum A."/>
            <person name="Ivanova N."/>
            <person name="Pati A."/>
            <person name="d'Haeseleer P."/>
            <person name="Woyke T."/>
            <person name="Kyrpides N.C."/>
        </authorList>
    </citation>
    <scope>NUCLEOTIDE SEQUENCE [LARGE SCALE GENOMIC DNA]</scope>
    <source>
        <strain evidence="13 14">HL-EbGR7</strain>
    </source>
</reference>
<evidence type="ECO:0000256" key="6">
    <source>
        <dbReference type="ARBA" id="ARBA00023157"/>
    </source>
</evidence>
<keyword evidence="5 10" id="KW-0560">Oxidoreductase</keyword>
<dbReference type="Pfam" id="PF07992">
    <property type="entry name" value="Pyr_redox_2"/>
    <property type="match status" value="1"/>
</dbReference>
<feature type="binding site" evidence="8">
    <location>
        <begin position="147"/>
        <end position="149"/>
    </location>
    <ligand>
        <name>FAD</name>
        <dbReference type="ChEBI" id="CHEBI:57692"/>
    </ligand>
</feature>
<dbReference type="Gene3D" id="3.50.50.60">
    <property type="entry name" value="FAD/NAD(P)-binding domain"/>
    <property type="match status" value="2"/>
</dbReference>
<feature type="binding site" evidence="8">
    <location>
        <begin position="184"/>
        <end position="191"/>
    </location>
    <ligand>
        <name>NAD(+)</name>
        <dbReference type="ChEBI" id="CHEBI:57540"/>
    </ligand>
</feature>
<evidence type="ECO:0000256" key="1">
    <source>
        <dbReference type="ARBA" id="ARBA00007532"/>
    </source>
</evidence>
<comment type="similarity">
    <text evidence="1 10">Belongs to the class-I pyridine nucleotide-disulfide oxidoreductase family.</text>
</comment>
<name>B8GPJ0_THISH</name>
<dbReference type="FunFam" id="3.30.390.30:FF:000001">
    <property type="entry name" value="Dihydrolipoyl dehydrogenase"/>
    <property type="match status" value="1"/>
</dbReference>
<dbReference type="InterPro" id="IPR016156">
    <property type="entry name" value="FAD/NAD-linked_Rdtase_dimer_sf"/>
</dbReference>
<dbReference type="RefSeq" id="WP_012637641.1">
    <property type="nucleotide sequence ID" value="NC_011901.1"/>
</dbReference>
<dbReference type="InterPro" id="IPR036188">
    <property type="entry name" value="FAD/NAD-bd_sf"/>
</dbReference>
<keyword evidence="7 10" id="KW-0676">Redox-active center</keyword>
<dbReference type="SUPFAM" id="SSF55424">
    <property type="entry name" value="FAD/NAD-linked reductases, dimerisation (C-terminal) domain"/>
    <property type="match status" value="1"/>
</dbReference>
<evidence type="ECO:0000259" key="12">
    <source>
        <dbReference type="Pfam" id="PF07992"/>
    </source>
</evidence>
<dbReference type="EMBL" id="CP001339">
    <property type="protein sequence ID" value="ACL72157.1"/>
    <property type="molecule type" value="Genomic_DNA"/>
</dbReference>
<keyword evidence="8" id="KW-0547">Nucleotide-binding</keyword>
<evidence type="ECO:0000256" key="8">
    <source>
        <dbReference type="PIRSR" id="PIRSR000350-3"/>
    </source>
</evidence>
<protein>
    <submittedName>
        <fullName evidence="13">Pyridine nucleotide-disulphide oxidoreductase dimerisation region</fullName>
    </submittedName>
</protein>
<evidence type="ECO:0000313" key="14">
    <source>
        <dbReference type="Proteomes" id="UP000002383"/>
    </source>
</evidence>
<dbReference type="HOGENOM" id="CLU_016755_1_0_6"/>
<keyword evidence="2 10" id="KW-0285">Flavoprotein</keyword>
<dbReference type="Gene3D" id="3.30.390.30">
    <property type="match status" value="1"/>
</dbReference>
<feature type="binding site" evidence="8">
    <location>
        <position position="314"/>
    </location>
    <ligand>
        <name>FAD</name>
        <dbReference type="ChEBI" id="CHEBI:57692"/>
    </ligand>
</feature>
<dbReference type="PIRSF" id="PIRSF000350">
    <property type="entry name" value="Mercury_reductase_MerA"/>
    <property type="match status" value="1"/>
</dbReference>
<dbReference type="GO" id="GO:0003955">
    <property type="term" value="F:NAD(P)H dehydrogenase (quinone) activity"/>
    <property type="evidence" value="ECO:0007669"/>
    <property type="project" value="TreeGrafter"/>
</dbReference>
<dbReference type="InterPro" id="IPR001100">
    <property type="entry name" value="Pyr_nuc-diS_OxRdtase"/>
</dbReference>
<keyword evidence="6" id="KW-1015">Disulfide bond</keyword>
<keyword evidence="14" id="KW-1185">Reference proteome</keyword>
<dbReference type="SUPFAM" id="SSF51905">
    <property type="entry name" value="FAD/NAD(P)-binding domain"/>
    <property type="match status" value="1"/>
</dbReference>